<comment type="caution">
    <text evidence="1">The sequence shown here is derived from an EMBL/GenBank/DDBJ whole genome shotgun (WGS) entry which is preliminary data.</text>
</comment>
<organism evidence="1 2">
    <name type="scientific">Hyalomma asiaticum</name>
    <name type="common">Tick</name>
    <dbReference type="NCBI Taxonomy" id="266040"/>
    <lineage>
        <taxon>Eukaryota</taxon>
        <taxon>Metazoa</taxon>
        <taxon>Ecdysozoa</taxon>
        <taxon>Arthropoda</taxon>
        <taxon>Chelicerata</taxon>
        <taxon>Arachnida</taxon>
        <taxon>Acari</taxon>
        <taxon>Parasitiformes</taxon>
        <taxon>Ixodida</taxon>
        <taxon>Ixodoidea</taxon>
        <taxon>Ixodidae</taxon>
        <taxon>Hyalomminae</taxon>
        <taxon>Hyalomma</taxon>
    </lineage>
</organism>
<name>A0ACB7T062_HYAAI</name>
<evidence type="ECO:0000313" key="2">
    <source>
        <dbReference type="Proteomes" id="UP000821845"/>
    </source>
</evidence>
<accession>A0ACB7T062</accession>
<protein>
    <submittedName>
        <fullName evidence="1">Uncharacterized protein</fullName>
    </submittedName>
</protein>
<evidence type="ECO:0000313" key="1">
    <source>
        <dbReference type="EMBL" id="KAH6938782.1"/>
    </source>
</evidence>
<proteinExistence type="predicted"/>
<sequence>MAVFVNIDGFPTEIFPNVDELGVIVMDGDAELYNTADGRKVRVVCTSGSLGTVDAPPACPTRELHKQPTSPTQVHEQATQRAPEEALWSTRRTKFLIDKYKEHFRNIGKKAGSRNKKQLFLLLTDMLNEEFECCMSVVQVTNKWKSLERAYKRTRDNNKKSGSAALECSFEEDLSEFMEKQHHVNPVVTYTRGRRIVPDKHREPEAPPQGSSDTTTAEDSPEVQESDKEVGQEGQARRPKEPPLLQLLQKLDDIEKNREARHSEKMTLLERFASEYNKHLLCIKSYFLTFM</sequence>
<gene>
    <name evidence="1" type="ORF">HPB50_012643</name>
</gene>
<dbReference type="Proteomes" id="UP000821845">
    <property type="component" value="Chromosome 2"/>
</dbReference>
<keyword evidence="2" id="KW-1185">Reference proteome</keyword>
<reference evidence="1" key="1">
    <citation type="submission" date="2020-05" db="EMBL/GenBank/DDBJ databases">
        <title>Large-scale comparative analyses of tick genomes elucidate their genetic diversity and vector capacities.</title>
        <authorList>
            <person name="Jia N."/>
            <person name="Wang J."/>
            <person name="Shi W."/>
            <person name="Du L."/>
            <person name="Sun Y."/>
            <person name="Zhan W."/>
            <person name="Jiang J."/>
            <person name="Wang Q."/>
            <person name="Zhang B."/>
            <person name="Ji P."/>
            <person name="Sakyi L.B."/>
            <person name="Cui X."/>
            <person name="Yuan T."/>
            <person name="Jiang B."/>
            <person name="Yang W."/>
            <person name="Lam T.T.-Y."/>
            <person name="Chang Q."/>
            <person name="Ding S."/>
            <person name="Wang X."/>
            <person name="Zhu J."/>
            <person name="Ruan X."/>
            <person name="Zhao L."/>
            <person name="Wei J."/>
            <person name="Que T."/>
            <person name="Du C."/>
            <person name="Cheng J."/>
            <person name="Dai P."/>
            <person name="Han X."/>
            <person name="Huang E."/>
            <person name="Gao Y."/>
            <person name="Liu J."/>
            <person name="Shao H."/>
            <person name="Ye R."/>
            <person name="Li L."/>
            <person name="Wei W."/>
            <person name="Wang X."/>
            <person name="Wang C."/>
            <person name="Yang T."/>
            <person name="Huo Q."/>
            <person name="Li W."/>
            <person name="Guo W."/>
            <person name="Chen H."/>
            <person name="Zhou L."/>
            <person name="Ni X."/>
            <person name="Tian J."/>
            <person name="Zhou Y."/>
            <person name="Sheng Y."/>
            <person name="Liu T."/>
            <person name="Pan Y."/>
            <person name="Xia L."/>
            <person name="Li J."/>
            <person name="Zhao F."/>
            <person name="Cao W."/>
        </authorList>
    </citation>
    <scope>NUCLEOTIDE SEQUENCE</scope>
    <source>
        <strain evidence="1">Hyas-2018</strain>
    </source>
</reference>
<dbReference type="EMBL" id="CM023482">
    <property type="protein sequence ID" value="KAH6938782.1"/>
    <property type="molecule type" value="Genomic_DNA"/>
</dbReference>